<proteinExistence type="predicted"/>
<protein>
    <submittedName>
        <fullName evidence="1">Uncharacterized protein</fullName>
    </submittedName>
</protein>
<dbReference type="AlphaFoldDB" id="A0A2G5SBC2"/>
<evidence type="ECO:0000313" key="2">
    <source>
        <dbReference type="Proteomes" id="UP000230233"/>
    </source>
</evidence>
<sequence length="102" mass="11893">MYPKRRRSQSRERHLRNQRKIQLRLDNVPLGLRNVWMDAKAKTVTIKVDSIIHPVLVYADRGPLIVHLCYECRAFNALRKAKDIGSGKVDLPWVYAPFVVLI</sequence>
<reference evidence="2" key="1">
    <citation type="submission" date="2017-10" db="EMBL/GenBank/DDBJ databases">
        <title>Rapid genome shrinkage in a self-fertile nematode reveals novel sperm competition proteins.</title>
        <authorList>
            <person name="Yin D."/>
            <person name="Schwarz E.M."/>
            <person name="Thomas C.G."/>
            <person name="Felde R.L."/>
            <person name="Korf I.F."/>
            <person name="Cutter A.D."/>
            <person name="Schartner C.M."/>
            <person name="Ralston E.J."/>
            <person name="Meyer B.J."/>
            <person name="Haag E.S."/>
        </authorList>
    </citation>
    <scope>NUCLEOTIDE SEQUENCE [LARGE SCALE GENOMIC DNA]</scope>
    <source>
        <strain evidence="2">JU1422</strain>
    </source>
</reference>
<accession>A0A2G5SBC2</accession>
<organism evidence="1 2">
    <name type="scientific">Caenorhabditis nigoni</name>
    <dbReference type="NCBI Taxonomy" id="1611254"/>
    <lineage>
        <taxon>Eukaryota</taxon>
        <taxon>Metazoa</taxon>
        <taxon>Ecdysozoa</taxon>
        <taxon>Nematoda</taxon>
        <taxon>Chromadorea</taxon>
        <taxon>Rhabditida</taxon>
        <taxon>Rhabditina</taxon>
        <taxon>Rhabditomorpha</taxon>
        <taxon>Rhabditoidea</taxon>
        <taxon>Rhabditidae</taxon>
        <taxon>Peloderinae</taxon>
        <taxon>Caenorhabditis</taxon>
    </lineage>
</organism>
<dbReference type="EMBL" id="PDUG01000026">
    <property type="protein sequence ID" value="PIC12203.1"/>
    <property type="molecule type" value="Genomic_DNA"/>
</dbReference>
<evidence type="ECO:0000313" key="1">
    <source>
        <dbReference type="EMBL" id="PIC12203.1"/>
    </source>
</evidence>
<gene>
    <name evidence="1" type="ORF">B9Z55_028557</name>
</gene>
<comment type="caution">
    <text evidence="1">The sequence shown here is derived from an EMBL/GenBank/DDBJ whole genome shotgun (WGS) entry which is preliminary data.</text>
</comment>
<name>A0A2G5SBC2_9PELO</name>
<keyword evidence="2" id="KW-1185">Reference proteome</keyword>
<dbReference type="Proteomes" id="UP000230233">
    <property type="component" value="Unassembled WGS sequence"/>
</dbReference>